<dbReference type="Proteomes" id="UP000801492">
    <property type="component" value="Unassembled WGS sequence"/>
</dbReference>
<feature type="region of interest" description="Disordered" evidence="1">
    <location>
        <begin position="1"/>
        <end position="33"/>
    </location>
</feature>
<organism evidence="2 3">
    <name type="scientific">Ignelater luminosus</name>
    <name type="common">Cucubano</name>
    <name type="synonym">Pyrophorus luminosus</name>
    <dbReference type="NCBI Taxonomy" id="2038154"/>
    <lineage>
        <taxon>Eukaryota</taxon>
        <taxon>Metazoa</taxon>
        <taxon>Ecdysozoa</taxon>
        <taxon>Arthropoda</taxon>
        <taxon>Hexapoda</taxon>
        <taxon>Insecta</taxon>
        <taxon>Pterygota</taxon>
        <taxon>Neoptera</taxon>
        <taxon>Endopterygota</taxon>
        <taxon>Coleoptera</taxon>
        <taxon>Polyphaga</taxon>
        <taxon>Elateriformia</taxon>
        <taxon>Elateroidea</taxon>
        <taxon>Elateridae</taxon>
        <taxon>Agrypninae</taxon>
        <taxon>Pyrophorini</taxon>
        <taxon>Ignelater</taxon>
    </lineage>
</organism>
<reference evidence="2" key="1">
    <citation type="submission" date="2019-08" db="EMBL/GenBank/DDBJ databases">
        <title>The genome of the North American firefly Photinus pyralis.</title>
        <authorList>
            <consortium name="Photinus pyralis genome working group"/>
            <person name="Fallon T.R."/>
            <person name="Sander Lower S.E."/>
            <person name="Weng J.-K."/>
        </authorList>
    </citation>
    <scope>NUCLEOTIDE SEQUENCE</scope>
    <source>
        <strain evidence="2">TRF0915ILg1</strain>
        <tissue evidence="2">Whole body</tissue>
    </source>
</reference>
<sequence length="261" mass="29031">AATPGPSRSAPTVCSATPPPASPTPSYSEVLQRPGSAMSCASAASQPHTEVFADTDCEDGFTNVDEETSEDVEHPPQLIARHANSLISDVDNNCVEHFNSILAKHPGAIRINYCMRRSLTAEVSLPLSHTILKRHFMPYGTKLYKFYGPPRSLWLILMNAVKLRIFETSTVVFPEKVDKTIPAACVLHNILRVEECSYGEEQIQNNMKAGTFEPPLQDVRKLNTKQSLRVARAVREQFWVYFSEVGAVEWQDARIQSNDNA</sequence>
<dbReference type="AlphaFoldDB" id="A0A8K0DC39"/>
<keyword evidence="3" id="KW-1185">Reference proteome</keyword>
<feature type="non-terminal residue" evidence="2">
    <location>
        <position position="1"/>
    </location>
</feature>
<protein>
    <submittedName>
        <fullName evidence="2">Uncharacterized protein</fullName>
    </submittedName>
</protein>
<gene>
    <name evidence="2" type="ORF">ILUMI_04838</name>
</gene>
<evidence type="ECO:0000256" key="1">
    <source>
        <dbReference type="SAM" id="MobiDB-lite"/>
    </source>
</evidence>
<evidence type="ECO:0000313" key="3">
    <source>
        <dbReference type="Proteomes" id="UP000801492"/>
    </source>
</evidence>
<evidence type="ECO:0000313" key="2">
    <source>
        <dbReference type="EMBL" id="KAF2901346.1"/>
    </source>
</evidence>
<accession>A0A8K0DC39</accession>
<comment type="caution">
    <text evidence="2">The sequence shown here is derived from an EMBL/GenBank/DDBJ whole genome shotgun (WGS) entry which is preliminary data.</text>
</comment>
<name>A0A8K0DC39_IGNLU</name>
<dbReference type="OrthoDB" id="6773217at2759"/>
<dbReference type="EMBL" id="VTPC01001692">
    <property type="protein sequence ID" value="KAF2901346.1"/>
    <property type="molecule type" value="Genomic_DNA"/>
</dbReference>
<proteinExistence type="predicted"/>